<protein>
    <submittedName>
        <fullName evidence="1">Uncharacterized protein</fullName>
    </submittedName>
</protein>
<dbReference type="EMBL" id="JAANIT010001343">
    <property type="protein sequence ID" value="KAG1540802.1"/>
    <property type="molecule type" value="Genomic_DNA"/>
</dbReference>
<evidence type="ECO:0000313" key="1">
    <source>
        <dbReference type="EMBL" id="KAG1540802.1"/>
    </source>
</evidence>
<sequence>MTDNTNEPQRLYTEEEVQQLLQQQNATQQPEKIYTEDDVLKLLQRLREEEQAIHASDKEDRSLPLDIIDYLEEITPNPRKFQAI</sequence>
<dbReference type="Proteomes" id="UP000717996">
    <property type="component" value="Unassembled WGS sequence"/>
</dbReference>
<gene>
    <name evidence="1" type="ORF">G6F51_008298</name>
</gene>
<name>A0A9P6Y7C8_RHIOR</name>
<accession>A0A9P6Y7C8</accession>
<organism evidence="1 2">
    <name type="scientific">Rhizopus oryzae</name>
    <name type="common">Mucormycosis agent</name>
    <name type="synonym">Rhizopus arrhizus var. delemar</name>
    <dbReference type="NCBI Taxonomy" id="64495"/>
    <lineage>
        <taxon>Eukaryota</taxon>
        <taxon>Fungi</taxon>
        <taxon>Fungi incertae sedis</taxon>
        <taxon>Mucoromycota</taxon>
        <taxon>Mucoromycotina</taxon>
        <taxon>Mucoromycetes</taxon>
        <taxon>Mucorales</taxon>
        <taxon>Mucorineae</taxon>
        <taxon>Rhizopodaceae</taxon>
        <taxon>Rhizopus</taxon>
    </lineage>
</organism>
<proteinExistence type="predicted"/>
<comment type="caution">
    <text evidence="1">The sequence shown here is derived from an EMBL/GenBank/DDBJ whole genome shotgun (WGS) entry which is preliminary data.</text>
</comment>
<evidence type="ECO:0000313" key="2">
    <source>
        <dbReference type="Proteomes" id="UP000717996"/>
    </source>
</evidence>
<reference evidence="1" key="1">
    <citation type="journal article" date="2020" name="Microb. Genom.">
        <title>Genetic diversity of clinical and environmental Mucorales isolates obtained from an investigation of mucormycosis cases among solid organ transplant recipients.</title>
        <authorList>
            <person name="Nguyen M.H."/>
            <person name="Kaul D."/>
            <person name="Muto C."/>
            <person name="Cheng S.J."/>
            <person name="Richter R.A."/>
            <person name="Bruno V.M."/>
            <person name="Liu G."/>
            <person name="Beyhan S."/>
            <person name="Sundermann A.J."/>
            <person name="Mounaud S."/>
            <person name="Pasculle A.W."/>
            <person name="Nierman W.C."/>
            <person name="Driscoll E."/>
            <person name="Cumbie R."/>
            <person name="Clancy C.J."/>
            <person name="Dupont C.L."/>
        </authorList>
    </citation>
    <scope>NUCLEOTIDE SEQUENCE</scope>
    <source>
        <strain evidence="1">GL16</strain>
    </source>
</reference>
<dbReference type="AlphaFoldDB" id="A0A9P6Y7C8"/>